<feature type="signal peptide" evidence="1">
    <location>
        <begin position="1"/>
        <end position="24"/>
    </location>
</feature>
<protein>
    <recommendedName>
        <fullName evidence="4">DUF3558 domain-containing protein</fullName>
    </recommendedName>
</protein>
<sequence length="172" mass="18070">MTSVLTIVLGVLPCLLAACTSALAAETHACDVLGKARVAEVTGLQVEEVETQAPNPLGQSICFFSLPDQGLKPRFVQLQLTDSENPALKSKQMTAEGLYSNNMSFLEGARAVAGIGDKALWGGSGLTLGAGLHVLHGDLYFSIMVASGNPQTSLEQASILAKTVIKNFDSRH</sequence>
<feature type="chain" id="PRO_5045112588" description="DUF3558 domain-containing protein" evidence="1">
    <location>
        <begin position="25"/>
        <end position="172"/>
    </location>
</feature>
<organism evidence="2 3">
    <name type="scientific">Thiorhodovibrio winogradskyi</name>
    <dbReference type="NCBI Taxonomy" id="77007"/>
    <lineage>
        <taxon>Bacteria</taxon>
        <taxon>Pseudomonadati</taxon>
        <taxon>Pseudomonadota</taxon>
        <taxon>Gammaproteobacteria</taxon>
        <taxon>Chromatiales</taxon>
        <taxon>Chromatiaceae</taxon>
        <taxon>Thiorhodovibrio</taxon>
    </lineage>
</organism>
<accession>A0ABZ0SCR7</accession>
<name>A0ABZ0SCR7_9GAMM</name>
<dbReference type="Proteomes" id="UP001432180">
    <property type="component" value="Chromosome"/>
</dbReference>
<gene>
    <name evidence="2" type="ORF">Thiowin_03906</name>
</gene>
<dbReference type="EMBL" id="CP121472">
    <property type="protein sequence ID" value="WPL18815.1"/>
    <property type="molecule type" value="Genomic_DNA"/>
</dbReference>
<evidence type="ECO:0000313" key="3">
    <source>
        <dbReference type="Proteomes" id="UP001432180"/>
    </source>
</evidence>
<keyword evidence="1" id="KW-0732">Signal</keyword>
<keyword evidence="3" id="KW-1185">Reference proteome</keyword>
<proteinExistence type="predicted"/>
<evidence type="ECO:0000256" key="1">
    <source>
        <dbReference type="SAM" id="SignalP"/>
    </source>
</evidence>
<evidence type="ECO:0000313" key="2">
    <source>
        <dbReference type="EMBL" id="WPL18815.1"/>
    </source>
</evidence>
<evidence type="ECO:0008006" key="4">
    <source>
        <dbReference type="Google" id="ProtNLM"/>
    </source>
</evidence>
<reference evidence="2 3" key="1">
    <citation type="journal article" date="2023" name="Microorganisms">
        <title>Thiorhodovibrio frisius and Trv. litoralis spp. nov., Two Novel Members from a Clade of Fastidious Purple Sulfur Bacteria That Exhibit Unique Red-Shifted Light-Harvesting Capabilities.</title>
        <authorList>
            <person name="Methner A."/>
            <person name="Kuzyk S.B."/>
            <person name="Petersen J."/>
            <person name="Bauer S."/>
            <person name="Brinkmann H."/>
            <person name="Sichau K."/>
            <person name="Wanner G."/>
            <person name="Wolf J."/>
            <person name="Neumann-Schaal M."/>
            <person name="Henke P."/>
            <person name="Tank M."/>
            <person name="Sproer C."/>
            <person name="Bunk B."/>
            <person name="Overmann J."/>
        </authorList>
    </citation>
    <scope>NUCLEOTIDE SEQUENCE [LARGE SCALE GENOMIC DNA]</scope>
    <source>
        <strain evidence="2 3">DSM 6702</strain>
    </source>
</reference>